<keyword evidence="1" id="KW-0812">Transmembrane</keyword>
<feature type="transmembrane region" description="Helical" evidence="1">
    <location>
        <begin position="115"/>
        <end position="134"/>
    </location>
</feature>
<reference evidence="3" key="1">
    <citation type="submission" date="2023-03" db="EMBL/GenBank/DDBJ databases">
        <title>Massive genome expansion in bonnet fungi (Mycena s.s.) driven by repeated elements and novel gene families across ecological guilds.</title>
        <authorList>
            <consortium name="Lawrence Berkeley National Laboratory"/>
            <person name="Harder C.B."/>
            <person name="Miyauchi S."/>
            <person name="Viragh M."/>
            <person name="Kuo A."/>
            <person name="Thoen E."/>
            <person name="Andreopoulos B."/>
            <person name="Lu D."/>
            <person name="Skrede I."/>
            <person name="Drula E."/>
            <person name="Henrissat B."/>
            <person name="Morin E."/>
            <person name="Kohler A."/>
            <person name="Barry K."/>
            <person name="LaButti K."/>
            <person name="Morin E."/>
            <person name="Salamov A."/>
            <person name="Lipzen A."/>
            <person name="Mereny Z."/>
            <person name="Hegedus B."/>
            <person name="Baldrian P."/>
            <person name="Stursova M."/>
            <person name="Weitz H."/>
            <person name="Taylor A."/>
            <person name="Grigoriev I.V."/>
            <person name="Nagy L.G."/>
            <person name="Martin F."/>
            <person name="Kauserud H."/>
        </authorList>
    </citation>
    <scope>NUCLEOTIDE SEQUENCE</scope>
    <source>
        <strain evidence="3">9144</strain>
    </source>
</reference>
<keyword evidence="1" id="KW-0472">Membrane</keyword>
<dbReference type="PANTHER" id="PTHR40465">
    <property type="entry name" value="CHROMOSOME 1, WHOLE GENOME SHOTGUN SEQUENCE"/>
    <property type="match status" value="1"/>
</dbReference>
<dbReference type="Proteomes" id="UP001219525">
    <property type="component" value="Unassembled WGS sequence"/>
</dbReference>
<organism evidence="3 4">
    <name type="scientific">Mycena pura</name>
    <dbReference type="NCBI Taxonomy" id="153505"/>
    <lineage>
        <taxon>Eukaryota</taxon>
        <taxon>Fungi</taxon>
        <taxon>Dikarya</taxon>
        <taxon>Basidiomycota</taxon>
        <taxon>Agaricomycotina</taxon>
        <taxon>Agaricomycetes</taxon>
        <taxon>Agaricomycetidae</taxon>
        <taxon>Agaricales</taxon>
        <taxon>Marasmiineae</taxon>
        <taxon>Mycenaceae</taxon>
        <taxon>Mycena</taxon>
    </lineage>
</organism>
<dbReference type="InterPro" id="IPR045339">
    <property type="entry name" value="DUF6534"/>
</dbReference>
<dbReference type="Pfam" id="PF20152">
    <property type="entry name" value="DUF6534"/>
    <property type="match status" value="1"/>
</dbReference>
<keyword evidence="1" id="KW-1133">Transmembrane helix</keyword>
<feature type="transmembrane region" description="Helical" evidence="1">
    <location>
        <begin position="146"/>
        <end position="168"/>
    </location>
</feature>
<evidence type="ECO:0000313" key="4">
    <source>
        <dbReference type="Proteomes" id="UP001219525"/>
    </source>
</evidence>
<dbReference type="PANTHER" id="PTHR40465:SF1">
    <property type="entry name" value="DUF6534 DOMAIN-CONTAINING PROTEIN"/>
    <property type="match status" value="1"/>
</dbReference>
<dbReference type="AlphaFoldDB" id="A0AAD6VG78"/>
<keyword evidence="4" id="KW-1185">Reference proteome</keyword>
<sequence>MASLMLPTFDGTLGSLFIGLNLTTVLYGVTIVQTFMYITSERTKKDSWALKGLVFLNFHPSTLQLALSRNKVLDTGHQVSTSMGLYRFLITDYLNPLQLSNTKLSGGANYIHTEAIFGTLMTLLVQLFYAWRVYAFSTTLSKRTRLLLAMLTISLALLTFSVSMAIFVRTFPTVHTGPSVFTPTAQDATDWKMQLPSAMACDIVITLAMVYNLHISRSGLGRTDHVLNILIMFSVNTGLLTVLLSTASLICFLVLPQNVLAYVAMEMVIPKCYTNSFLATLNSREFLSEMISPNVSLSGILPSSKLQTLQFDANPASTLSYSSGNGTNGTRADLSSSGGQLVSYYQ</sequence>
<feature type="domain" description="DUF6534" evidence="2">
    <location>
        <begin position="198"/>
        <end position="285"/>
    </location>
</feature>
<name>A0AAD6VG78_9AGAR</name>
<feature type="transmembrane region" description="Helical" evidence="1">
    <location>
        <begin position="12"/>
        <end position="36"/>
    </location>
</feature>
<comment type="caution">
    <text evidence="3">The sequence shown here is derived from an EMBL/GenBank/DDBJ whole genome shotgun (WGS) entry which is preliminary data.</text>
</comment>
<protein>
    <recommendedName>
        <fullName evidence="2">DUF6534 domain-containing protein</fullName>
    </recommendedName>
</protein>
<evidence type="ECO:0000313" key="3">
    <source>
        <dbReference type="EMBL" id="KAJ7212142.1"/>
    </source>
</evidence>
<dbReference type="EMBL" id="JARJCW010000024">
    <property type="protein sequence ID" value="KAJ7212142.1"/>
    <property type="molecule type" value="Genomic_DNA"/>
</dbReference>
<accession>A0AAD6VG78</accession>
<evidence type="ECO:0000256" key="1">
    <source>
        <dbReference type="SAM" id="Phobius"/>
    </source>
</evidence>
<evidence type="ECO:0000259" key="2">
    <source>
        <dbReference type="Pfam" id="PF20152"/>
    </source>
</evidence>
<feature type="transmembrane region" description="Helical" evidence="1">
    <location>
        <begin position="226"/>
        <end position="255"/>
    </location>
</feature>
<feature type="transmembrane region" description="Helical" evidence="1">
    <location>
        <begin position="195"/>
        <end position="214"/>
    </location>
</feature>
<proteinExistence type="predicted"/>
<gene>
    <name evidence="3" type="ORF">GGX14DRAFT_564624</name>
</gene>